<proteinExistence type="inferred from homology"/>
<accession>A0AAV8SXU4</accession>
<dbReference type="GO" id="GO:0006355">
    <property type="term" value="P:regulation of DNA-templated transcription"/>
    <property type="evidence" value="ECO:0007669"/>
    <property type="project" value="InterPro"/>
</dbReference>
<dbReference type="PRINTS" id="PR00151">
    <property type="entry name" value="PORPHBDMNASE"/>
</dbReference>
<evidence type="ECO:0000256" key="11">
    <source>
        <dbReference type="ARBA" id="ARBA00023171"/>
    </source>
</evidence>
<evidence type="ECO:0000256" key="8">
    <source>
        <dbReference type="ARBA" id="ARBA00022528"/>
    </source>
</evidence>
<dbReference type="FunFam" id="3.40.190.10:FF:000004">
    <property type="entry name" value="Porphobilinogen deaminase"/>
    <property type="match status" value="1"/>
</dbReference>
<dbReference type="GO" id="GO:0015995">
    <property type="term" value="P:chlorophyll biosynthetic process"/>
    <property type="evidence" value="ECO:0007669"/>
    <property type="project" value="UniProtKB-KW"/>
</dbReference>
<dbReference type="InterPro" id="IPR022419">
    <property type="entry name" value="Porphobilin_deaminase_cofac_BS"/>
</dbReference>
<comment type="subcellular location">
    <subcellularLocation>
        <location evidence="3">Plastid</location>
        <location evidence="3">Chloroplast</location>
    </subcellularLocation>
</comment>
<dbReference type="Gene3D" id="3.30.160.40">
    <property type="entry name" value="Porphobilinogen deaminase, C-terminal domain"/>
    <property type="match status" value="1"/>
</dbReference>
<dbReference type="GO" id="GO:0004418">
    <property type="term" value="F:hydroxymethylbilane synthase activity"/>
    <property type="evidence" value="ECO:0007669"/>
    <property type="project" value="UniProtKB-EC"/>
</dbReference>
<dbReference type="InterPro" id="IPR000860">
    <property type="entry name" value="HemC"/>
</dbReference>
<protein>
    <recommendedName>
        <fullName evidence="15">Porphobilinogen deaminase, chloroplastic</fullName>
        <ecNumber evidence="7">2.5.1.61</ecNumber>
    </recommendedName>
    <alternativeName>
        <fullName evidence="14">Hydroxymethylbilane synthase</fullName>
    </alternativeName>
    <alternativeName>
        <fullName evidence="13">Pre-uroporphyrinogen synthase</fullName>
    </alternativeName>
</protein>
<evidence type="ECO:0000313" key="18">
    <source>
        <dbReference type="Proteomes" id="UP001159364"/>
    </source>
</evidence>
<reference evidence="17 18" key="1">
    <citation type="submission" date="2021-09" db="EMBL/GenBank/DDBJ databases">
        <title>Genomic insights and catalytic innovation underlie evolution of tropane alkaloids biosynthesis.</title>
        <authorList>
            <person name="Wang Y.-J."/>
            <person name="Tian T."/>
            <person name="Huang J.-P."/>
            <person name="Huang S.-X."/>
        </authorList>
    </citation>
    <scope>NUCLEOTIDE SEQUENCE [LARGE SCALE GENOMIC DNA]</scope>
    <source>
        <strain evidence="17">KIB-2018</strain>
        <tissue evidence="17">Leaf</tissue>
    </source>
</reference>
<evidence type="ECO:0000256" key="5">
    <source>
        <dbReference type="ARBA" id="ARBA00005173"/>
    </source>
</evidence>
<keyword evidence="8" id="KW-0150">Chloroplast</keyword>
<evidence type="ECO:0000256" key="2">
    <source>
        <dbReference type="ARBA" id="ARBA00002869"/>
    </source>
</evidence>
<evidence type="ECO:0000256" key="14">
    <source>
        <dbReference type="ARBA" id="ARBA00033064"/>
    </source>
</evidence>
<dbReference type="Proteomes" id="UP001159364">
    <property type="component" value="Linkage Group LG07"/>
</dbReference>
<name>A0AAV8SXU4_9ROSI</name>
<dbReference type="InterPro" id="IPR022417">
    <property type="entry name" value="Porphobilin_deaminase_N"/>
</dbReference>
<dbReference type="GO" id="GO:0009507">
    <property type="term" value="C:chloroplast"/>
    <property type="evidence" value="ECO:0007669"/>
    <property type="project" value="UniProtKB-SubCell"/>
</dbReference>
<evidence type="ECO:0000256" key="4">
    <source>
        <dbReference type="ARBA" id="ARBA00004735"/>
    </source>
</evidence>
<keyword evidence="10" id="KW-0808">Transferase</keyword>
<dbReference type="InterPro" id="IPR003902">
    <property type="entry name" value="Tscrpt_reg_GCM"/>
</dbReference>
<comment type="caution">
    <text evidence="17">The sequence shown here is derived from an EMBL/GenBank/DDBJ whole genome shotgun (WGS) entry which is preliminary data.</text>
</comment>
<dbReference type="GO" id="GO:0003677">
    <property type="term" value="F:DNA binding"/>
    <property type="evidence" value="ECO:0007669"/>
    <property type="project" value="InterPro"/>
</dbReference>
<evidence type="ECO:0000256" key="6">
    <source>
        <dbReference type="ARBA" id="ARBA00005638"/>
    </source>
</evidence>
<organism evidence="17 18">
    <name type="scientific">Erythroxylum novogranatense</name>
    <dbReference type="NCBI Taxonomy" id="1862640"/>
    <lineage>
        <taxon>Eukaryota</taxon>
        <taxon>Viridiplantae</taxon>
        <taxon>Streptophyta</taxon>
        <taxon>Embryophyta</taxon>
        <taxon>Tracheophyta</taxon>
        <taxon>Spermatophyta</taxon>
        <taxon>Magnoliopsida</taxon>
        <taxon>eudicotyledons</taxon>
        <taxon>Gunneridae</taxon>
        <taxon>Pentapetalae</taxon>
        <taxon>rosids</taxon>
        <taxon>fabids</taxon>
        <taxon>Malpighiales</taxon>
        <taxon>Erythroxylaceae</taxon>
        <taxon>Erythroxylum</taxon>
    </lineage>
</organism>
<dbReference type="SUPFAM" id="SSF54782">
    <property type="entry name" value="Porphobilinogen deaminase (hydroxymethylbilane synthase), C-terminal domain"/>
    <property type="match status" value="1"/>
</dbReference>
<evidence type="ECO:0000259" key="16">
    <source>
        <dbReference type="PROSITE" id="PS50807"/>
    </source>
</evidence>
<dbReference type="EC" id="2.5.1.61" evidence="7"/>
<dbReference type="PANTHER" id="PTHR11557:SF0">
    <property type="entry name" value="PORPHOBILINOGEN DEAMINASE"/>
    <property type="match status" value="1"/>
</dbReference>
<sequence>MTSPSCPVISCNGGSLSFSCSGSSSSLSSPPFRTRTFPICTRRKGVSVVTRASVAVEQQTQEAKVALIRIGTRGSPLALAQAYETREKLIAAHSELAEEGAIQIVIIKTTGDKILTQPLADIGGKGLFTKEIDEALINCEIDIAVHSMKDVPTYLPEKTILPCNLQREDVRDAFISLSIASLADLPDGSVIGTASLRRKSQILHRYPSLKVLDNFRGNVQTRLRKLNEGVVNATLLALAGLKRLNMTENVTSILSIDDMLPAVAQGAIGIACRSDDDKMANYLSSLNHDETRLAVVCERAFLETLDGSCRTPIAGYACKDKDGDCLFRGLVASPDGTRVLETSRKGSYTLDDMVQMGKDAGKELLSRAGPGFFDS</sequence>
<keyword evidence="12" id="KW-0627">Porphyrin biosynthesis</keyword>
<evidence type="ECO:0000256" key="9">
    <source>
        <dbReference type="ARBA" id="ARBA00022640"/>
    </source>
</evidence>
<dbReference type="CDD" id="cd13648">
    <property type="entry name" value="PBP2_PBGD_1"/>
    <property type="match status" value="1"/>
</dbReference>
<dbReference type="PIRSF" id="PIRSF001438">
    <property type="entry name" value="4pyrrol_synth_OHMeBilane_synth"/>
    <property type="match status" value="1"/>
</dbReference>
<evidence type="ECO:0000256" key="13">
    <source>
        <dbReference type="ARBA" id="ARBA00030685"/>
    </source>
</evidence>
<dbReference type="PANTHER" id="PTHR11557">
    <property type="entry name" value="PORPHOBILINOGEN DEAMINASE"/>
    <property type="match status" value="1"/>
</dbReference>
<dbReference type="FunFam" id="3.30.160.40:FF:000001">
    <property type="entry name" value="Porphobilinogen deaminase"/>
    <property type="match status" value="1"/>
</dbReference>
<dbReference type="InterPro" id="IPR036803">
    <property type="entry name" value="Porphobilinogen_deaminase_C_sf"/>
</dbReference>
<dbReference type="Gene3D" id="3.40.190.10">
    <property type="entry name" value="Periplasmic binding protein-like II"/>
    <property type="match status" value="2"/>
</dbReference>
<comment type="pathway">
    <text evidence="5">Porphyrin-containing compound metabolism; chlorophyll biosynthesis.</text>
</comment>
<keyword evidence="9" id="KW-0934">Plastid</keyword>
<keyword evidence="11" id="KW-0149">Chlorophyll biosynthesis</keyword>
<dbReference type="SUPFAM" id="SSF53850">
    <property type="entry name" value="Periplasmic binding protein-like II"/>
    <property type="match status" value="1"/>
</dbReference>
<dbReference type="Pfam" id="PF03900">
    <property type="entry name" value="Porphobil_deamC"/>
    <property type="match status" value="1"/>
</dbReference>
<evidence type="ECO:0000313" key="17">
    <source>
        <dbReference type="EMBL" id="KAJ8759297.1"/>
    </source>
</evidence>
<comment type="cofactor">
    <cofactor evidence="1">
        <name>dipyrromethane</name>
        <dbReference type="ChEBI" id="CHEBI:60342"/>
    </cofactor>
</comment>
<dbReference type="FunFam" id="3.40.190.10:FF:000101">
    <property type="entry name" value="Porphobilinogen deaminase, chloroplastic"/>
    <property type="match status" value="1"/>
</dbReference>
<evidence type="ECO:0000256" key="3">
    <source>
        <dbReference type="ARBA" id="ARBA00004229"/>
    </source>
</evidence>
<feature type="domain" description="GCM" evidence="16">
    <location>
        <begin position="1"/>
        <end position="67"/>
    </location>
</feature>
<dbReference type="HAMAP" id="MF_00260">
    <property type="entry name" value="Porphobil_deam"/>
    <property type="match status" value="1"/>
</dbReference>
<comment type="function">
    <text evidence="2">Tetrapolymerization of the monopyrrole PBG into the hydroxymethylbilane pre-uroporphyrinogen in several discrete steps.</text>
</comment>
<dbReference type="EMBL" id="JAIWQS010000007">
    <property type="protein sequence ID" value="KAJ8759297.1"/>
    <property type="molecule type" value="Genomic_DNA"/>
</dbReference>
<dbReference type="PROSITE" id="PS00533">
    <property type="entry name" value="PORPHOBILINOGEN_DEAM"/>
    <property type="match status" value="1"/>
</dbReference>
<dbReference type="InterPro" id="IPR022418">
    <property type="entry name" value="Porphobilinogen_deaminase_C"/>
</dbReference>
<dbReference type="Pfam" id="PF01379">
    <property type="entry name" value="Porphobil_deam"/>
    <property type="match status" value="1"/>
</dbReference>
<evidence type="ECO:0000256" key="15">
    <source>
        <dbReference type="ARBA" id="ARBA00074324"/>
    </source>
</evidence>
<dbReference type="GO" id="GO:0006783">
    <property type="term" value="P:heme biosynthetic process"/>
    <property type="evidence" value="ECO:0007669"/>
    <property type="project" value="TreeGrafter"/>
</dbReference>
<comment type="similarity">
    <text evidence="6">Belongs to the HMBS family.</text>
</comment>
<evidence type="ECO:0000256" key="10">
    <source>
        <dbReference type="ARBA" id="ARBA00022679"/>
    </source>
</evidence>
<evidence type="ECO:0000256" key="1">
    <source>
        <dbReference type="ARBA" id="ARBA00001916"/>
    </source>
</evidence>
<comment type="pathway">
    <text evidence="4">Porphyrin-containing compound metabolism; protoporphyrin-IX biosynthesis; coproporphyrinogen-III from 5-aminolevulinate: step 2/4.</text>
</comment>
<keyword evidence="18" id="KW-1185">Reference proteome</keyword>
<evidence type="ECO:0000256" key="12">
    <source>
        <dbReference type="ARBA" id="ARBA00023244"/>
    </source>
</evidence>
<dbReference type="AlphaFoldDB" id="A0AAV8SXU4"/>
<dbReference type="PROSITE" id="PS50807">
    <property type="entry name" value="GCM"/>
    <property type="match status" value="1"/>
</dbReference>
<evidence type="ECO:0000256" key="7">
    <source>
        <dbReference type="ARBA" id="ARBA00012655"/>
    </source>
</evidence>
<gene>
    <name evidence="17" type="ORF">K2173_006817</name>
</gene>
<dbReference type="NCBIfam" id="TIGR00212">
    <property type="entry name" value="hemC"/>
    <property type="match status" value="1"/>
</dbReference>